<dbReference type="AlphaFoldDB" id="A0AAV7WKD4"/>
<feature type="compositionally biased region" description="Pro residues" evidence="1">
    <location>
        <begin position="57"/>
        <end position="67"/>
    </location>
</feature>
<dbReference type="EMBL" id="JANPWB010000001">
    <property type="protein sequence ID" value="KAJ1214460.1"/>
    <property type="molecule type" value="Genomic_DNA"/>
</dbReference>
<feature type="compositionally biased region" description="Low complexity" evidence="1">
    <location>
        <begin position="134"/>
        <end position="154"/>
    </location>
</feature>
<evidence type="ECO:0000313" key="2">
    <source>
        <dbReference type="EMBL" id="KAJ1214460.1"/>
    </source>
</evidence>
<name>A0AAV7WKD4_PLEWA</name>
<gene>
    <name evidence="2" type="ORF">NDU88_002079</name>
</gene>
<feature type="compositionally biased region" description="Basic and acidic residues" evidence="1">
    <location>
        <begin position="89"/>
        <end position="102"/>
    </location>
</feature>
<reference evidence="2" key="1">
    <citation type="journal article" date="2022" name="bioRxiv">
        <title>Sequencing and chromosome-scale assembly of the giantPleurodeles waltlgenome.</title>
        <authorList>
            <person name="Brown T."/>
            <person name="Elewa A."/>
            <person name="Iarovenko S."/>
            <person name="Subramanian E."/>
            <person name="Araus A.J."/>
            <person name="Petzold A."/>
            <person name="Susuki M."/>
            <person name="Suzuki K.-i.T."/>
            <person name="Hayashi T."/>
            <person name="Toyoda A."/>
            <person name="Oliveira C."/>
            <person name="Osipova E."/>
            <person name="Leigh N.D."/>
            <person name="Simon A."/>
            <person name="Yun M.H."/>
        </authorList>
    </citation>
    <scope>NUCLEOTIDE SEQUENCE</scope>
    <source>
        <strain evidence="2">20211129_DDA</strain>
        <tissue evidence="2">Liver</tissue>
    </source>
</reference>
<organism evidence="2 3">
    <name type="scientific">Pleurodeles waltl</name>
    <name type="common">Iberian ribbed newt</name>
    <dbReference type="NCBI Taxonomy" id="8319"/>
    <lineage>
        <taxon>Eukaryota</taxon>
        <taxon>Metazoa</taxon>
        <taxon>Chordata</taxon>
        <taxon>Craniata</taxon>
        <taxon>Vertebrata</taxon>
        <taxon>Euteleostomi</taxon>
        <taxon>Amphibia</taxon>
        <taxon>Batrachia</taxon>
        <taxon>Caudata</taxon>
        <taxon>Salamandroidea</taxon>
        <taxon>Salamandridae</taxon>
        <taxon>Pleurodelinae</taxon>
        <taxon>Pleurodeles</taxon>
    </lineage>
</organism>
<feature type="region of interest" description="Disordered" evidence="1">
    <location>
        <begin position="40"/>
        <end position="167"/>
    </location>
</feature>
<protein>
    <submittedName>
        <fullName evidence="2">Uncharacterized protein</fullName>
    </submittedName>
</protein>
<accession>A0AAV7WKD4</accession>
<sequence length="167" mass="18348">MKSKKRYTTVRRVVYQAWESLHTLPGRTCRLVLEMRAAGQPPSTRLPRGLIKGVEPTPAPPAGPTQPRPGLRDGRGCNDWHKFQPGGSHPREPPGHIRDHGPGRSAAHTHRTWRAQQPERRSGPQRRQSRRRLQQQSGPSRGSASGPAANVAVGAGPGWAVRELQGL</sequence>
<proteinExistence type="predicted"/>
<keyword evidence="3" id="KW-1185">Reference proteome</keyword>
<evidence type="ECO:0000256" key="1">
    <source>
        <dbReference type="SAM" id="MobiDB-lite"/>
    </source>
</evidence>
<evidence type="ECO:0000313" key="3">
    <source>
        <dbReference type="Proteomes" id="UP001066276"/>
    </source>
</evidence>
<comment type="caution">
    <text evidence="2">The sequence shown here is derived from an EMBL/GenBank/DDBJ whole genome shotgun (WGS) entry which is preliminary data.</text>
</comment>
<feature type="compositionally biased region" description="Basic residues" evidence="1">
    <location>
        <begin position="123"/>
        <end position="133"/>
    </location>
</feature>
<dbReference type="Proteomes" id="UP001066276">
    <property type="component" value="Chromosome 1_1"/>
</dbReference>
<feature type="compositionally biased region" description="Basic and acidic residues" evidence="1">
    <location>
        <begin position="70"/>
        <end position="82"/>
    </location>
</feature>